<feature type="transmembrane region" description="Helical" evidence="2">
    <location>
        <begin position="12"/>
        <end position="32"/>
    </location>
</feature>
<dbReference type="OrthoDB" id="9812991at2"/>
<evidence type="ECO:0000256" key="2">
    <source>
        <dbReference type="SAM" id="Phobius"/>
    </source>
</evidence>
<sequence length="290" mass="31690">MDVKTKGKSLRLLAGAVVIALLALIAIIGSWYQVDQGERAVVLRNGRLVDVAEPGLHLKVPVIDTTVNVSVRDHTSTFDKVESYSADQQPADIRISVTYRVPDSRVGDLYSQYGSLDNLQNRVLMPRTYDQIKKVFGRYTAVSAIQDRAKLGVDVTSSIREALRDEPVTIVGVQLEDISFSRTYVQSIEQRMLAQVQIETTRQQKETATINAEIQVVQAQAEADAKRAGYKAEADGIAMRGEAEAKAIEARAKALAANTNLVQLNAVDKWDGKLPSTQVPGAALPFIGVK</sequence>
<evidence type="ECO:0000313" key="4">
    <source>
        <dbReference type="EMBL" id="OZI30055.1"/>
    </source>
</evidence>
<dbReference type="EMBL" id="NEVM01000005">
    <property type="protein sequence ID" value="OZI30055.1"/>
    <property type="molecule type" value="Genomic_DNA"/>
</dbReference>
<comment type="caution">
    <text evidence="4">The sequence shown here is derived from an EMBL/GenBank/DDBJ whole genome shotgun (WGS) entry which is preliminary data.</text>
</comment>
<dbReference type="GO" id="GO:0016020">
    <property type="term" value="C:membrane"/>
    <property type="evidence" value="ECO:0007669"/>
    <property type="project" value="UniProtKB-SubCell"/>
</dbReference>
<evidence type="ECO:0000256" key="1">
    <source>
        <dbReference type="ARBA" id="ARBA00004167"/>
    </source>
</evidence>
<proteinExistence type="predicted"/>
<organism evidence="4 5">
    <name type="scientific">Bordetella genomosp. 10</name>
    <dbReference type="NCBI Taxonomy" id="1416804"/>
    <lineage>
        <taxon>Bacteria</taxon>
        <taxon>Pseudomonadati</taxon>
        <taxon>Pseudomonadota</taxon>
        <taxon>Betaproteobacteria</taxon>
        <taxon>Burkholderiales</taxon>
        <taxon>Alcaligenaceae</taxon>
        <taxon>Bordetella</taxon>
    </lineage>
</organism>
<gene>
    <name evidence="4" type="ORF">CAL29_18470</name>
</gene>
<protein>
    <submittedName>
        <fullName evidence="4">Band 7 protein</fullName>
    </submittedName>
</protein>
<dbReference type="CDD" id="cd03401">
    <property type="entry name" value="SPFH_prohibitin"/>
    <property type="match status" value="1"/>
</dbReference>
<dbReference type="PANTHER" id="PTHR42911">
    <property type="entry name" value="MODULATOR OF FTSH PROTEASE HFLC"/>
    <property type="match status" value="1"/>
</dbReference>
<reference evidence="5" key="1">
    <citation type="submission" date="2017-05" db="EMBL/GenBank/DDBJ databases">
        <title>Complete and WGS of Bordetella genogroups.</title>
        <authorList>
            <person name="Spilker T."/>
            <person name="Lipuma J."/>
        </authorList>
    </citation>
    <scope>NUCLEOTIDE SEQUENCE [LARGE SCALE GENOMIC DNA]</scope>
    <source>
        <strain evidence="5">AU16122</strain>
    </source>
</reference>
<dbReference type="InterPro" id="IPR001107">
    <property type="entry name" value="Band_7"/>
</dbReference>
<dbReference type="SMART" id="SM00244">
    <property type="entry name" value="PHB"/>
    <property type="match status" value="1"/>
</dbReference>
<dbReference type="AlphaFoldDB" id="A0A261RYR4"/>
<dbReference type="Proteomes" id="UP000216020">
    <property type="component" value="Unassembled WGS sequence"/>
</dbReference>
<keyword evidence="2" id="KW-0812">Transmembrane</keyword>
<dbReference type="InterPro" id="IPR036013">
    <property type="entry name" value="Band_7/SPFH_dom_sf"/>
</dbReference>
<keyword evidence="2" id="KW-0472">Membrane</keyword>
<dbReference type="RefSeq" id="WP_094854494.1">
    <property type="nucleotide sequence ID" value="NZ_NEVM01000005.1"/>
</dbReference>
<dbReference type="InterPro" id="IPR000163">
    <property type="entry name" value="Prohibitin"/>
</dbReference>
<feature type="domain" description="Band 7" evidence="3">
    <location>
        <begin position="29"/>
        <end position="192"/>
    </location>
</feature>
<dbReference type="SUPFAM" id="SSF117892">
    <property type="entry name" value="Band 7/SPFH domain"/>
    <property type="match status" value="1"/>
</dbReference>
<keyword evidence="2" id="KW-1133">Transmembrane helix</keyword>
<keyword evidence="5" id="KW-1185">Reference proteome</keyword>
<dbReference type="Gene3D" id="3.30.479.30">
    <property type="entry name" value="Band 7 domain"/>
    <property type="match status" value="1"/>
</dbReference>
<dbReference type="Pfam" id="PF01145">
    <property type="entry name" value="Band_7"/>
    <property type="match status" value="1"/>
</dbReference>
<evidence type="ECO:0000259" key="3">
    <source>
        <dbReference type="SMART" id="SM00244"/>
    </source>
</evidence>
<evidence type="ECO:0000313" key="5">
    <source>
        <dbReference type="Proteomes" id="UP000216020"/>
    </source>
</evidence>
<dbReference type="PANTHER" id="PTHR42911:SF2">
    <property type="entry name" value="PROHIBITIN FAMILY PROTEIN"/>
    <property type="match status" value="1"/>
</dbReference>
<name>A0A261RYR4_9BORD</name>
<accession>A0A261RYR4</accession>
<comment type="subcellular location">
    <subcellularLocation>
        <location evidence="1">Membrane</location>
        <topology evidence="1">Single-pass membrane protein</topology>
    </subcellularLocation>
</comment>